<feature type="region of interest" description="Disordered" evidence="1">
    <location>
        <begin position="38"/>
        <end position="57"/>
    </location>
</feature>
<evidence type="ECO:0000313" key="2">
    <source>
        <dbReference type="EMBL" id="OSS47015.1"/>
    </source>
</evidence>
<dbReference type="EMBL" id="KZ107849">
    <property type="protein sequence ID" value="OSS47015.1"/>
    <property type="molecule type" value="Genomic_DNA"/>
</dbReference>
<keyword evidence="3" id="KW-1185">Reference proteome</keyword>
<name>A0A1Y2LT23_EPING</name>
<evidence type="ECO:0000313" key="3">
    <source>
        <dbReference type="Proteomes" id="UP000193240"/>
    </source>
</evidence>
<evidence type="ECO:0000256" key="1">
    <source>
        <dbReference type="SAM" id="MobiDB-lite"/>
    </source>
</evidence>
<feature type="region of interest" description="Disordered" evidence="1">
    <location>
        <begin position="1"/>
        <end position="26"/>
    </location>
</feature>
<feature type="compositionally biased region" description="Pro residues" evidence="1">
    <location>
        <begin position="41"/>
        <end position="52"/>
    </location>
</feature>
<dbReference type="AlphaFoldDB" id="A0A1Y2LT23"/>
<sequence>MVHTTPTAKDPTHATPQPHLQAKPNPQLQRFRPIEHLREPPTAPRIHVPPTPSRSLAHHAAGSLPFAPFTPGMAYLKYAPAQMLFVKNVPAEYTTYMTALFRAFAPLEMKNLYPLSAMTTLMVALPSREAAEAALLRTHEMKVGTAVISVEKYSARQSGVGRQEARKGRGEGFVGGALGAVVEGDEEDGKVQWPVLGEGRELDREVETPVLGKMAAQGMGGPIAAAQKGEKVKWKSWAKNAAGVKAAEESLSSASSAPLLTPSNDSWILKAKLSPSDDEQAVAHSLPKTPAPREHGYNPPLIGSANPRPAVKPGYWLPPISGLGLSSPSAAMSTASKLPLPTWSPHLPSSGVRHPPGFPQLPAYSGGKALASSTFGGQTEGLSIPVDTTAYIRERHCAGCSLCDLLKSRRVWE</sequence>
<reference evidence="2 3" key="1">
    <citation type="journal article" date="2017" name="Genome Announc.">
        <title>Genome sequence of the saprophytic ascomycete Epicoccum nigrum ICMP 19927 strain isolated from New Zealand.</title>
        <authorList>
            <person name="Fokin M."/>
            <person name="Fleetwood D."/>
            <person name="Weir B.S."/>
            <person name="Villas-Boas S.G."/>
        </authorList>
    </citation>
    <scope>NUCLEOTIDE SEQUENCE [LARGE SCALE GENOMIC DNA]</scope>
    <source>
        <strain evidence="2 3">ICMP 19927</strain>
    </source>
</reference>
<protein>
    <recommendedName>
        <fullName evidence="4">RRM domain-containing protein</fullName>
    </recommendedName>
</protein>
<proteinExistence type="predicted"/>
<organism evidence="2 3">
    <name type="scientific">Epicoccum nigrum</name>
    <name type="common">Soil fungus</name>
    <name type="synonym">Epicoccum purpurascens</name>
    <dbReference type="NCBI Taxonomy" id="105696"/>
    <lineage>
        <taxon>Eukaryota</taxon>
        <taxon>Fungi</taxon>
        <taxon>Dikarya</taxon>
        <taxon>Ascomycota</taxon>
        <taxon>Pezizomycotina</taxon>
        <taxon>Dothideomycetes</taxon>
        <taxon>Pleosporomycetidae</taxon>
        <taxon>Pleosporales</taxon>
        <taxon>Pleosporineae</taxon>
        <taxon>Didymellaceae</taxon>
        <taxon>Epicoccum</taxon>
    </lineage>
</organism>
<accession>A0A1Y2LT23</accession>
<dbReference type="Proteomes" id="UP000193240">
    <property type="component" value="Unassembled WGS sequence"/>
</dbReference>
<dbReference type="InParanoid" id="A0A1Y2LT23"/>
<gene>
    <name evidence="2" type="ORF">B5807_09795</name>
</gene>
<evidence type="ECO:0008006" key="4">
    <source>
        <dbReference type="Google" id="ProtNLM"/>
    </source>
</evidence>